<dbReference type="SUPFAM" id="SSF159774">
    <property type="entry name" value="YerB-like"/>
    <property type="match status" value="1"/>
</dbReference>
<organism evidence="3 4">
    <name type="scientific">Candidatus Buchananbacteria bacterium RBG_13_36_9</name>
    <dbReference type="NCBI Taxonomy" id="1797530"/>
    <lineage>
        <taxon>Bacteria</taxon>
        <taxon>Candidatus Buchananiibacteriota</taxon>
    </lineage>
</organism>
<proteinExistence type="predicted"/>
<sequence length="339" mass="39844">MKKIFILFLLFTLIGCSLVKLRNWPTLEQQLVNRGEEQENIIRRKIDGAPVLTEVQANLYPVAIMIENAADSWPQTGLDKANLVIEAITEATIPRFVAIYANNEEIKKIGPVRSARPYYLDWINPFAPLYMHVGGSPEALSLIKNGDYKLINFDQFFNWEYYWRDKWRYAPHNVYTSSELIKQALTDKELSEPASYESQKYKKDLELEKRPGQVNDLIINYSTQYYKIKWQYNREENNYIRYQNGDIHKMSDGKWIKAKNIIVQVNDMKVLDDVGRKKITTLGEGNAWIFRDGEIIEGKWVKNDIKEITKYFDNNNNEIEFNGGVTWIEIVPNKEYLRY</sequence>
<protein>
    <recommendedName>
        <fullName evidence="5">Lipoprotein YerB</fullName>
    </recommendedName>
</protein>
<dbReference type="InterPro" id="IPR021416">
    <property type="entry name" value="DUF3048_N"/>
</dbReference>
<reference evidence="3 4" key="1">
    <citation type="journal article" date="2016" name="Nat. Commun.">
        <title>Thousands of microbial genomes shed light on interconnected biogeochemical processes in an aquifer system.</title>
        <authorList>
            <person name="Anantharaman K."/>
            <person name="Brown C.T."/>
            <person name="Hug L.A."/>
            <person name="Sharon I."/>
            <person name="Castelle C.J."/>
            <person name="Probst A.J."/>
            <person name="Thomas B.C."/>
            <person name="Singh A."/>
            <person name="Wilkins M.J."/>
            <person name="Karaoz U."/>
            <person name="Brodie E.L."/>
            <person name="Williams K.H."/>
            <person name="Hubbard S.S."/>
            <person name="Banfield J.F."/>
        </authorList>
    </citation>
    <scope>NUCLEOTIDE SEQUENCE [LARGE SCALE GENOMIC DNA]</scope>
</reference>
<dbReference type="EMBL" id="MHHZ01000007">
    <property type="protein sequence ID" value="OGY42156.1"/>
    <property type="molecule type" value="Genomic_DNA"/>
</dbReference>
<accession>A0A1G1XRC1</accession>
<evidence type="ECO:0000313" key="3">
    <source>
        <dbReference type="EMBL" id="OGY42156.1"/>
    </source>
</evidence>
<evidence type="ECO:0000259" key="2">
    <source>
        <dbReference type="Pfam" id="PF17479"/>
    </source>
</evidence>
<evidence type="ECO:0008006" key="5">
    <source>
        <dbReference type="Google" id="ProtNLM"/>
    </source>
</evidence>
<dbReference type="InterPro" id="IPR035328">
    <property type="entry name" value="DUF3048_C"/>
</dbReference>
<comment type="caution">
    <text evidence="3">The sequence shown here is derived from an EMBL/GenBank/DDBJ whole genome shotgun (WGS) entry which is preliminary data.</text>
</comment>
<dbReference type="Proteomes" id="UP000176498">
    <property type="component" value="Unassembled WGS sequence"/>
</dbReference>
<evidence type="ECO:0000259" key="1">
    <source>
        <dbReference type="Pfam" id="PF11258"/>
    </source>
</evidence>
<dbReference type="InterPro" id="IPR023158">
    <property type="entry name" value="YerB-like_sf"/>
</dbReference>
<feature type="domain" description="DUF3048" evidence="1">
    <location>
        <begin position="54"/>
        <end position="189"/>
    </location>
</feature>
<dbReference type="Pfam" id="PF17479">
    <property type="entry name" value="DUF3048_C"/>
    <property type="match status" value="1"/>
</dbReference>
<dbReference type="Gene3D" id="3.50.90.10">
    <property type="entry name" value="YerB-like"/>
    <property type="match status" value="1"/>
</dbReference>
<evidence type="ECO:0000313" key="4">
    <source>
        <dbReference type="Proteomes" id="UP000176498"/>
    </source>
</evidence>
<feature type="domain" description="DUF3048" evidence="2">
    <location>
        <begin position="219"/>
        <end position="328"/>
    </location>
</feature>
<dbReference type="Pfam" id="PF11258">
    <property type="entry name" value="DUF3048"/>
    <property type="match status" value="1"/>
</dbReference>
<dbReference type="AlphaFoldDB" id="A0A1G1XRC1"/>
<gene>
    <name evidence="3" type="ORF">A2Y82_00300</name>
</gene>
<name>A0A1G1XRC1_9BACT</name>
<dbReference type="PROSITE" id="PS51257">
    <property type="entry name" value="PROKAR_LIPOPROTEIN"/>
    <property type="match status" value="1"/>
</dbReference>